<evidence type="ECO:0000313" key="3">
    <source>
        <dbReference type="Proteomes" id="UP000002320"/>
    </source>
</evidence>
<dbReference type="EnsemblMetazoa" id="CPIJ012616-RA">
    <property type="protein sequence ID" value="CPIJ012616-PA"/>
    <property type="gene ID" value="CPIJ012616"/>
</dbReference>
<proteinExistence type="predicted"/>
<dbReference type="HOGENOM" id="CLU_1236136_0_0_1"/>
<dbReference type="Proteomes" id="UP000002320">
    <property type="component" value="Unassembled WGS sequence"/>
</dbReference>
<keyword evidence="3" id="KW-1185">Reference proteome</keyword>
<dbReference type="KEGG" id="cqu:CpipJ_CPIJ012616"/>
<dbReference type="AlphaFoldDB" id="B0X0I8"/>
<evidence type="ECO:0000313" key="1">
    <source>
        <dbReference type="EMBL" id="EDS38149.1"/>
    </source>
</evidence>
<gene>
    <name evidence="2" type="primary">6045877</name>
    <name evidence="1" type="ORF">CpipJ_CPIJ012616</name>
</gene>
<accession>B0X0I8</accession>
<name>B0X0I8_CULQU</name>
<sequence length="224" mass="24702">MALRVHSLLDLHPVIVLAATTSALRLDLLHLVLLLVQLELDPSDRSRAVAVPNELVPVGVLLERFRVADHNEKCLGPCQCHVETLHVVQKADAARSRPDRGEYDDGLFTTLERFDGTDLDRVPAVACRHLLELDALLFVRGHDADVELGDGATLTVGKKNPLSPCRLTISSAWYSIRMGVRFGLNFMCQRTSYLSGSSVSNSTLLEQICEMTPMTVLSDLFGRV</sequence>
<evidence type="ECO:0000313" key="2">
    <source>
        <dbReference type="EnsemblMetazoa" id="CPIJ012616-PA"/>
    </source>
</evidence>
<dbReference type="EMBL" id="DS232239">
    <property type="protein sequence ID" value="EDS38149.1"/>
    <property type="molecule type" value="Genomic_DNA"/>
</dbReference>
<reference evidence="1" key="1">
    <citation type="submission" date="2007-03" db="EMBL/GenBank/DDBJ databases">
        <title>Annotation of Culex pipiens quinquefasciatus.</title>
        <authorList>
            <consortium name="The Broad Institute Genome Sequencing Platform"/>
            <person name="Atkinson P.W."/>
            <person name="Hemingway J."/>
            <person name="Christensen B.M."/>
            <person name="Higgs S."/>
            <person name="Kodira C."/>
            <person name="Hannick L."/>
            <person name="Megy K."/>
            <person name="O'Leary S."/>
            <person name="Pearson M."/>
            <person name="Haas B.J."/>
            <person name="Mauceli E."/>
            <person name="Wortman J.R."/>
            <person name="Lee N.H."/>
            <person name="Guigo R."/>
            <person name="Stanke M."/>
            <person name="Alvarado L."/>
            <person name="Amedeo P."/>
            <person name="Antoine C.H."/>
            <person name="Arensburger P."/>
            <person name="Bidwell S.L."/>
            <person name="Crawford M."/>
            <person name="Camaro F."/>
            <person name="Devon K."/>
            <person name="Engels R."/>
            <person name="Hammond M."/>
            <person name="Howarth C."/>
            <person name="Koehrsen M."/>
            <person name="Lawson D."/>
            <person name="Montgomery P."/>
            <person name="Nene V."/>
            <person name="Nusbaum C."/>
            <person name="Puiu D."/>
            <person name="Romero-Severson J."/>
            <person name="Severson D.W."/>
            <person name="Shumway M."/>
            <person name="Sisk P."/>
            <person name="Stolte C."/>
            <person name="Zeng Q."/>
            <person name="Eisenstadt E."/>
            <person name="Fraser-Liggett C."/>
            <person name="Strausberg R."/>
            <person name="Galagan J."/>
            <person name="Birren B."/>
            <person name="Collins F.H."/>
        </authorList>
    </citation>
    <scope>NUCLEOTIDE SEQUENCE [LARGE SCALE GENOMIC DNA]</scope>
    <source>
        <strain evidence="1">JHB</strain>
    </source>
</reference>
<reference evidence="2" key="2">
    <citation type="submission" date="2020-05" db="UniProtKB">
        <authorList>
            <consortium name="EnsemblMetazoa"/>
        </authorList>
    </citation>
    <scope>IDENTIFICATION</scope>
    <source>
        <strain evidence="2">JHB</strain>
    </source>
</reference>
<organism>
    <name type="scientific">Culex quinquefasciatus</name>
    <name type="common">Southern house mosquito</name>
    <name type="synonym">Culex pungens</name>
    <dbReference type="NCBI Taxonomy" id="7176"/>
    <lineage>
        <taxon>Eukaryota</taxon>
        <taxon>Metazoa</taxon>
        <taxon>Ecdysozoa</taxon>
        <taxon>Arthropoda</taxon>
        <taxon>Hexapoda</taxon>
        <taxon>Insecta</taxon>
        <taxon>Pterygota</taxon>
        <taxon>Neoptera</taxon>
        <taxon>Endopterygota</taxon>
        <taxon>Diptera</taxon>
        <taxon>Nematocera</taxon>
        <taxon>Culicoidea</taxon>
        <taxon>Culicidae</taxon>
        <taxon>Culicinae</taxon>
        <taxon>Culicini</taxon>
        <taxon>Culex</taxon>
        <taxon>Culex</taxon>
    </lineage>
</organism>
<dbReference type="VEuPathDB" id="VectorBase:CPIJ012616"/>
<dbReference type="InParanoid" id="B0X0I8"/>
<protein>
    <submittedName>
        <fullName evidence="1 2">Uncharacterized protein</fullName>
    </submittedName>
</protein>
<dbReference type="eggNOG" id="ENOG502T8VK">
    <property type="taxonomic scope" value="Eukaryota"/>
</dbReference>